<evidence type="ECO:0000256" key="5">
    <source>
        <dbReference type="ARBA" id="ARBA00022729"/>
    </source>
</evidence>
<comment type="subcellular location">
    <subcellularLocation>
        <location evidence="1">Mitochondrion inner membrane</location>
        <topology evidence="1">Single-pass membrane protein</topology>
    </subcellularLocation>
</comment>
<evidence type="ECO:0000256" key="4">
    <source>
        <dbReference type="ARBA" id="ARBA00022692"/>
    </source>
</evidence>
<keyword evidence="8" id="KW-1133">Transmembrane helix</keyword>
<evidence type="ECO:0000256" key="7">
    <source>
        <dbReference type="ARBA" id="ARBA00022982"/>
    </source>
</evidence>
<keyword evidence="2" id="KW-0813">Transport</keyword>
<comment type="similarity">
    <text evidence="11">Belongs to the UQCC4 family.</text>
</comment>
<evidence type="ECO:0000256" key="3">
    <source>
        <dbReference type="ARBA" id="ARBA00022660"/>
    </source>
</evidence>
<dbReference type="PANTHER" id="PTHR35268">
    <property type="entry name" value="PROTEIN CCSMST1"/>
    <property type="match status" value="1"/>
</dbReference>
<evidence type="ECO:0000313" key="13">
    <source>
        <dbReference type="Proteomes" id="UP000886700"/>
    </source>
</evidence>
<organism evidence="13 14">
    <name type="scientific">Mesocricetus auratus</name>
    <name type="common">Golden hamster</name>
    <dbReference type="NCBI Taxonomy" id="10036"/>
    <lineage>
        <taxon>Eukaryota</taxon>
        <taxon>Metazoa</taxon>
        <taxon>Chordata</taxon>
        <taxon>Craniata</taxon>
        <taxon>Vertebrata</taxon>
        <taxon>Euteleostomi</taxon>
        <taxon>Mammalia</taxon>
        <taxon>Eutheria</taxon>
        <taxon>Euarchontoglires</taxon>
        <taxon>Glires</taxon>
        <taxon>Rodentia</taxon>
        <taxon>Myomorpha</taxon>
        <taxon>Muroidea</taxon>
        <taxon>Cricetidae</taxon>
        <taxon>Cricetinae</taxon>
        <taxon>Mesocricetus</taxon>
    </lineage>
</organism>
<dbReference type="InterPro" id="IPR029160">
    <property type="entry name" value="UQCC4"/>
</dbReference>
<keyword evidence="9" id="KW-0496">Mitochondrion</keyword>
<sequence>MSGVLCSRTAGAVRALRLVGWASRSLHPPLHGRSPAQPTDREEEEGDPNLPIQFSSSKATPVRWTVEHSLGKNERRPWWKVLPITLTLTVLILWCYLRPETSADQWLREVLGEVNEEDEEEPDSRLEEPEAPAFYEART</sequence>
<keyword evidence="13" id="KW-1185">Reference proteome</keyword>
<dbReference type="PRINTS" id="PR02042">
    <property type="entry name" value="CCSMST1"/>
</dbReference>
<keyword evidence="7" id="KW-0249">Electron transport</keyword>
<feature type="region of interest" description="Disordered" evidence="12">
    <location>
        <begin position="29"/>
        <end position="55"/>
    </location>
</feature>
<evidence type="ECO:0000256" key="12">
    <source>
        <dbReference type="SAM" id="MobiDB-lite"/>
    </source>
</evidence>
<keyword evidence="10" id="KW-0472">Membrane</keyword>
<evidence type="ECO:0000256" key="11">
    <source>
        <dbReference type="ARBA" id="ARBA00034713"/>
    </source>
</evidence>
<protein>
    <submittedName>
        <fullName evidence="14">Protein CCSMST1</fullName>
    </submittedName>
</protein>
<evidence type="ECO:0000256" key="8">
    <source>
        <dbReference type="ARBA" id="ARBA00022989"/>
    </source>
</evidence>
<dbReference type="GO" id="GO:0034551">
    <property type="term" value="P:mitochondrial respiratory chain complex III assembly"/>
    <property type="evidence" value="ECO:0007669"/>
    <property type="project" value="Ensembl"/>
</dbReference>
<dbReference type="eggNOG" id="ENOG502S8XX">
    <property type="taxonomic scope" value="Eukaryota"/>
</dbReference>
<evidence type="ECO:0000256" key="9">
    <source>
        <dbReference type="ARBA" id="ARBA00023128"/>
    </source>
</evidence>
<dbReference type="GO" id="GO:0005743">
    <property type="term" value="C:mitochondrial inner membrane"/>
    <property type="evidence" value="ECO:0007669"/>
    <property type="project" value="UniProtKB-SubCell"/>
</dbReference>
<dbReference type="STRING" id="10036.ENSMAUP00000002451"/>
<name>A0A1U7R5W1_MESAU</name>
<keyword evidence="5" id="KW-0732">Signal</keyword>
<reference evidence="14" key="1">
    <citation type="submission" date="2025-08" db="UniProtKB">
        <authorList>
            <consortium name="RefSeq"/>
        </authorList>
    </citation>
    <scope>IDENTIFICATION</scope>
    <source>
        <tissue evidence="14">Liver</tissue>
    </source>
</reference>
<dbReference type="AlphaFoldDB" id="A0A1U7R5W1"/>
<keyword evidence="6" id="KW-0999">Mitochondrion inner membrane</keyword>
<dbReference type="OrthoDB" id="5783753at2759"/>
<evidence type="ECO:0000256" key="1">
    <source>
        <dbReference type="ARBA" id="ARBA00004434"/>
    </source>
</evidence>
<dbReference type="KEGG" id="maua:101844950"/>
<dbReference type="RefSeq" id="XP_005081637.1">
    <property type="nucleotide sequence ID" value="XM_005081580.4"/>
</dbReference>
<dbReference type="InterPro" id="IPR023248">
    <property type="entry name" value="UQCC4_vert"/>
</dbReference>
<evidence type="ECO:0000313" key="14">
    <source>
        <dbReference type="RefSeq" id="XP_005081637.1"/>
    </source>
</evidence>
<evidence type="ECO:0000256" key="2">
    <source>
        <dbReference type="ARBA" id="ARBA00022448"/>
    </source>
</evidence>
<feature type="region of interest" description="Disordered" evidence="12">
    <location>
        <begin position="114"/>
        <end position="139"/>
    </location>
</feature>
<keyword evidence="3" id="KW-0679">Respiratory chain</keyword>
<dbReference type="GeneID" id="101844950"/>
<proteinExistence type="inferred from homology"/>
<dbReference type="Pfam" id="PF15013">
    <property type="entry name" value="CCSMST1"/>
    <property type="match status" value="1"/>
</dbReference>
<dbReference type="PANTHER" id="PTHR35268:SF1">
    <property type="entry name" value="UBIQUINOL-CYTOCHROME-C REDUCTASE COMPLEX ASSEMBLY FACTOR 4"/>
    <property type="match status" value="1"/>
</dbReference>
<keyword evidence="4" id="KW-0812">Transmembrane</keyword>
<accession>A0A1U7R5W1</accession>
<gene>
    <name evidence="14" type="primary">CUNH16orf91</name>
</gene>
<evidence type="ECO:0000256" key="10">
    <source>
        <dbReference type="ARBA" id="ARBA00023136"/>
    </source>
</evidence>
<dbReference type="Proteomes" id="UP000886700">
    <property type="component" value="Unplaced"/>
</dbReference>
<evidence type="ECO:0000256" key="6">
    <source>
        <dbReference type="ARBA" id="ARBA00022792"/>
    </source>
</evidence>
<dbReference type="CTD" id="102355433"/>